<feature type="transmembrane region" description="Helical" evidence="9">
    <location>
        <begin position="60"/>
        <end position="80"/>
    </location>
</feature>
<evidence type="ECO:0000256" key="6">
    <source>
        <dbReference type="ARBA" id="ARBA00022801"/>
    </source>
</evidence>
<feature type="transmembrane region" description="Helical" evidence="9">
    <location>
        <begin position="30"/>
        <end position="51"/>
    </location>
</feature>
<dbReference type="EC" id="3.4.23.36" evidence="9"/>
<evidence type="ECO:0000313" key="12">
    <source>
        <dbReference type="Proteomes" id="UP000034292"/>
    </source>
</evidence>
<keyword evidence="6 9" id="KW-0378">Hydrolase</keyword>
<dbReference type="InterPro" id="IPR001872">
    <property type="entry name" value="Peptidase_A8"/>
</dbReference>
<comment type="caution">
    <text evidence="9">Lacks conserved residue(s) required for the propagation of feature annotation.</text>
</comment>
<keyword evidence="7 9" id="KW-1133">Transmembrane helix</keyword>
<keyword evidence="2 9" id="KW-1003">Cell membrane</keyword>
<comment type="function">
    <text evidence="9">This protein specifically catalyzes the removal of signal peptides from prolipoproteins.</text>
</comment>
<protein>
    <recommendedName>
        <fullName evidence="9">Lipoprotein signal peptidase</fullName>
        <ecNumber evidence="9">3.4.23.36</ecNumber>
    </recommendedName>
    <alternativeName>
        <fullName evidence="9">Prolipoprotein signal peptidase</fullName>
    </alternativeName>
    <alternativeName>
        <fullName evidence="9">Signal peptidase II</fullName>
        <shortName evidence="9">SPase II</shortName>
    </alternativeName>
</protein>
<dbReference type="EMBL" id="LBZV01000001">
    <property type="protein sequence ID" value="KKR78241.1"/>
    <property type="molecule type" value="Genomic_DNA"/>
</dbReference>
<comment type="caution">
    <text evidence="11">The sequence shown here is derived from an EMBL/GenBank/DDBJ whole genome shotgun (WGS) entry which is preliminary data.</text>
</comment>
<dbReference type="PRINTS" id="PR00781">
    <property type="entry name" value="LIPOSIGPTASE"/>
</dbReference>
<comment type="subcellular location">
    <subcellularLocation>
        <location evidence="9">Cell membrane</location>
        <topology evidence="9">Multi-pass membrane protein</topology>
    </subcellularLocation>
</comment>
<evidence type="ECO:0000256" key="5">
    <source>
        <dbReference type="ARBA" id="ARBA00022750"/>
    </source>
</evidence>
<evidence type="ECO:0000256" key="3">
    <source>
        <dbReference type="ARBA" id="ARBA00022670"/>
    </source>
</evidence>
<evidence type="ECO:0000256" key="8">
    <source>
        <dbReference type="ARBA" id="ARBA00023136"/>
    </source>
</evidence>
<comment type="pathway">
    <text evidence="9">Protein modification; lipoprotein biosynthesis (signal peptide cleavage).</text>
</comment>
<keyword evidence="8 9" id="KW-0472">Membrane</keyword>
<dbReference type="STRING" id="1618408.UU23_C0001G0005"/>
<dbReference type="HAMAP" id="MF_00161">
    <property type="entry name" value="LspA"/>
    <property type="match status" value="1"/>
</dbReference>
<evidence type="ECO:0000256" key="10">
    <source>
        <dbReference type="RuleBase" id="RU004181"/>
    </source>
</evidence>
<dbReference type="PANTHER" id="PTHR33695">
    <property type="entry name" value="LIPOPROTEIN SIGNAL PEPTIDASE"/>
    <property type="match status" value="1"/>
</dbReference>
<dbReference type="GO" id="GO:0005886">
    <property type="term" value="C:plasma membrane"/>
    <property type="evidence" value="ECO:0007669"/>
    <property type="project" value="UniProtKB-SubCell"/>
</dbReference>
<keyword evidence="4 9" id="KW-0812">Transmembrane</keyword>
<dbReference type="PROSITE" id="PS00855">
    <property type="entry name" value="SPASE_II"/>
    <property type="match status" value="1"/>
</dbReference>
<proteinExistence type="inferred from homology"/>
<sequence length="121" mass="13445">MFFGVLILDQLSKYLFGRFLSTVCNSGVAFGLRGGGTLFSTFILLTVLLLMRMEKNRGSLAALALVFAGGFSNLVDRILFGCVRDFIDFVIFPVFNFADVFISLGVALVIYFTMMRKNETV</sequence>
<evidence type="ECO:0000256" key="1">
    <source>
        <dbReference type="ARBA" id="ARBA00006139"/>
    </source>
</evidence>
<dbReference type="Pfam" id="PF01252">
    <property type="entry name" value="Peptidase_A8"/>
    <property type="match status" value="1"/>
</dbReference>
<dbReference type="UniPathway" id="UPA00665"/>
<organism evidence="11 12">
    <name type="scientific">Candidatus Curtissbacteria bacterium GW2011_GWA1_40_9</name>
    <dbReference type="NCBI Taxonomy" id="1618408"/>
    <lineage>
        <taxon>Bacteria</taxon>
        <taxon>Candidatus Curtissiibacteriota</taxon>
    </lineage>
</organism>
<dbReference type="AlphaFoldDB" id="A0A0G0TTV1"/>
<gene>
    <name evidence="9" type="primary">lspA</name>
    <name evidence="11" type="ORF">UU23_C0001G0005</name>
</gene>
<evidence type="ECO:0000256" key="7">
    <source>
        <dbReference type="ARBA" id="ARBA00022989"/>
    </source>
</evidence>
<comment type="catalytic activity">
    <reaction evidence="9">
        <text>Release of signal peptides from bacterial membrane prolipoproteins. Hydrolyzes -Xaa-Yaa-Zaa-|-(S,diacylglyceryl)Cys-, in which Xaa is hydrophobic (preferably Leu), and Yaa (Ala or Ser) and Zaa (Gly or Ala) have small, neutral side chains.</text>
        <dbReference type="EC" id="3.4.23.36"/>
    </reaction>
</comment>
<evidence type="ECO:0000256" key="9">
    <source>
        <dbReference type="HAMAP-Rule" id="MF_00161"/>
    </source>
</evidence>
<comment type="similarity">
    <text evidence="1 9 10">Belongs to the peptidase A8 family.</text>
</comment>
<evidence type="ECO:0000313" key="11">
    <source>
        <dbReference type="EMBL" id="KKR78241.1"/>
    </source>
</evidence>
<evidence type="ECO:0000256" key="4">
    <source>
        <dbReference type="ARBA" id="ARBA00022692"/>
    </source>
</evidence>
<dbReference type="PANTHER" id="PTHR33695:SF1">
    <property type="entry name" value="LIPOPROTEIN SIGNAL PEPTIDASE"/>
    <property type="match status" value="1"/>
</dbReference>
<feature type="active site" evidence="9">
    <location>
        <position position="99"/>
    </location>
</feature>
<feature type="transmembrane region" description="Helical" evidence="9">
    <location>
        <begin position="86"/>
        <end position="112"/>
    </location>
</feature>
<dbReference type="GO" id="GO:0006508">
    <property type="term" value="P:proteolysis"/>
    <property type="evidence" value="ECO:0007669"/>
    <property type="project" value="UniProtKB-KW"/>
</dbReference>
<dbReference type="GO" id="GO:0004190">
    <property type="term" value="F:aspartic-type endopeptidase activity"/>
    <property type="evidence" value="ECO:0007669"/>
    <property type="project" value="UniProtKB-UniRule"/>
</dbReference>
<dbReference type="Proteomes" id="UP000034292">
    <property type="component" value="Unassembled WGS sequence"/>
</dbReference>
<keyword evidence="11" id="KW-0449">Lipoprotein</keyword>
<accession>A0A0G0TTV1</accession>
<evidence type="ECO:0000256" key="2">
    <source>
        <dbReference type="ARBA" id="ARBA00022475"/>
    </source>
</evidence>
<reference evidence="11 12" key="1">
    <citation type="journal article" date="2015" name="Nature">
        <title>rRNA introns, odd ribosomes, and small enigmatic genomes across a large radiation of phyla.</title>
        <authorList>
            <person name="Brown C.T."/>
            <person name="Hug L.A."/>
            <person name="Thomas B.C."/>
            <person name="Sharon I."/>
            <person name="Castelle C.J."/>
            <person name="Singh A."/>
            <person name="Wilkins M.J."/>
            <person name="Williams K.H."/>
            <person name="Banfield J.F."/>
        </authorList>
    </citation>
    <scope>NUCLEOTIDE SEQUENCE [LARGE SCALE GENOMIC DNA]</scope>
</reference>
<keyword evidence="5 9" id="KW-0064">Aspartyl protease</keyword>
<keyword evidence="3 9" id="KW-0645">Protease</keyword>
<feature type="active site" evidence="9">
    <location>
        <position position="85"/>
    </location>
</feature>
<name>A0A0G0TTV1_9BACT</name>